<protein>
    <submittedName>
        <fullName evidence="3">Transmembrane protein, putative</fullName>
    </submittedName>
</protein>
<keyword evidence="2 3" id="KW-0812">Transmembrane</keyword>
<feature type="transmembrane region" description="Helical" evidence="2">
    <location>
        <begin position="192"/>
        <end position="211"/>
    </location>
</feature>
<feature type="transmembrane region" description="Helical" evidence="2">
    <location>
        <begin position="555"/>
        <end position="577"/>
    </location>
</feature>
<proteinExistence type="predicted"/>
<organism evidence="3 4">
    <name type="scientific">Tetrahymena thermophila (strain SB210)</name>
    <dbReference type="NCBI Taxonomy" id="312017"/>
    <lineage>
        <taxon>Eukaryota</taxon>
        <taxon>Sar</taxon>
        <taxon>Alveolata</taxon>
        <taxon>Ciliophora</taxon>
        <taxon>Intramacronucleata</taxon>
        <taxon>Oligohymenophorea</taxon>
        <taxon>Hymenostomatida</taxon>
        <taxon>Tetrahymenina</taxon>
        <taxon>Tetrahymenidae</taxon>
        <taxon>Tetrahymena</taxon>
    </lineage>
</organism>
<dbReference type="InParanoid" id="Q22C19"/>
<feature type="transmembrane region" description="Helical" evidence="2">
    <location>
        <begin position="687"/>
        <end position="705"/>
    </location>
</feature>
<reference evidence="4" key="1">
    <citation type="journal article" date="2006" name="PLoS Biol.">
        <title>Macronuclear genome sequence of the ciliate Tetrahymena thermophila, a model eukaryote.</title>
        <authorList>
            <person name="Eisen J.A."/>
            <person name="Coyne R.S."/>
            <person name="Wu M."/>
            <person name="Wu D."/>
            <person name="Thiagarajan M."/>
            <person name="Wortman J.R."/>
            <person name="Badger J.H."/>
            <person name="Ren Q."/>
            <person name="Amedeo P."/>
            <person name="Jones K.M."/>
            <person name="Tallon L.J."/>
            <person name="Delcher A.L."/>
            <person name="Salzberg S.L."/>
            <person name="Silva J.C."/>
            <person name="Haas B.J."/>
            <person name="Majoros W.H."/>
            <person name="Farzad M."/>
            <person name="Carlton J.M."/>
            <person name="Smith R.K. Jr."/>
            <person name="Garg J."/>
            <person name="Pearlman R.E."/>
            <person name="Karrer K.M."/>
            <person name="Sun L."/>
            <person name="Manning G."/>
            <person name="Elde N.C."/>
            <person name="Turkewitz A.P."/>
            <person name="Asai D.J."/>
            <person name="Wilkes D.E."/>
            <person name="Wang Y."/>
            <person name="Cai H."/>
            <person name="Collins K."/>
            <person name="Stewart B.A."/>
            <person name="Lee S.R."/>
            <person name="Wilamowska K."/>
            <person name="Weinberg Z."/>
            <person name="Ruzzo W.L."/>
            <person name="Wloga D."/>
            <person name="Gaertig J."/>
            <person name="Frankel J."/>
            <person name="Tsao C.-C."/>
            <person name="Gorovsky M.A."/>
            <person name="Keeling P.J."/>
            <person name="Waller R.F."/>
            <person name="Patron N.J."/>
            <person name="Cherry J.M."/>
            <person name="Stover N.A."/>
            <person name="Krieger C.J."/>
            <person name="del Toro C."/>
            <person name="Ryder H.F."/>
            <person name="Williamson S.C."/>
            <person name="Barbeau R.A."/>
            <person name="Hamilton E.P."/>
            <person name="Orias E."/>
        </authorList>
    </citation>
    <scope>NUCLEOTIDE SEQUENCE [LARGE SCALE GENOMIC DNA]</scope>
    <source>
        <strain evidence="4">SB210</strain>
    </source>
</reference>
<dbReference type="Proteomes" id="UP000009168">
    <property type="component" value="Unassembled WGS sequence"/>
</dbReference>
<dbReference type="GeneID" id="7845400"/>
<feature type="coiled-coil region" evidence="1">
    <location>
        <begin position="68"/>
        <end position="135"/>
    </location>
</feature>
<feature type="transmembrane region" description="Helical" evidence="2">
    <location>
        <begin position="528"/>
        <end position="549"/>
    </location>
</feature>
<dbReference type="RefSeq" id="XP_001030506.2">
    <property type="nucleotide sequence ID" value="XM_001030506.2"/>
</dbReference>
<feature type="transmembrane region" description="Helical" evidence="2">
    <location>
        <begin position="255"/>
        <end position="275"/>
    </location>
</feature>
<dbReference type="KEGG" id="tet:TTHERM_01080510"/>
<gene>
    <name evidence="3" type="ORF">TTHERM_01080510</name>
</gene>
<evidence type="ECO:0000313" key="3">
    <source>
        <dbReference type="EMBL" id="EAR82843.2"/>
    </source>
</evidence>
<feature type="transmembrane region" description="Helical" evidence="2">
    <location>
        <begin position="437"/>
        <end position="462"/>
    </location>
</feature>
<keyword evidence="2" id="KW-0472">Membrane</keyword>
<feature type="transmembrane region" description="Helical" evidence="2">
    <location>
        <begin position="405"/>
        <end position="425"/>
    </location>
</feature>
<dbReference type="eggNOG" id="ENOG502SNK1">
    <property type="taxonomic scope" value="Eukaryota"/>
</dbReference>
<dbReference type="OrthoDB" id="312646at2759"/>
<feature type="transmembrane region" description="Helical" evidence="2">
    <location>
        <begin position="231"/>
        <end position="249"/>
    </location>
</feature>
<evidence type="ECO:0000256" key="1">
    <source>
        <dbReference type="SAM" id="Coils"/>
    </source>
</evidence>
<evidence type="ECO:0000256" key="2">
    <source>
        <dbReference type="SAM" id="Phobius"/>
    </source>
</evidence>
<accession>Q22C19</accession>
<evidence type="ECO:0000313" key="4">
    <source>
        <dbReference type="Proteomes" id="UP000009168"/>
    </source>
</evidence>
<sequence length="712" mass="85414">MEQDSVQTHQKSIFILESPKSNFENRFMKQNLKKQINYLQGDEDSNAEKEMVLISDDIGSNLYFEENIKDVEQMKQISKQDRKQLNEQLKGLILEPNFKQNDATFEQSNQEIKKLENEQQQLDPQQKNQNDLEDKKATLLKQSTTANIFEDEYFGEDSQKKVEKRNKFINPETFYRLRDHHVDWDNQVFFEIFWYHLLFYFMVGPIINLIYWKRRILFRNLMFWGNTSSFYTQFLFYKFNIMTIFLYFLQSSQNIYLVEIIFTIIIMVLRCYVIACKYATFNPDKIKLYRDYILTQEFLVADFYLASWVDQDDRTLYKETYNALQRGELDPSMFYISFFVEPSTQSQEEIAQLNDNIAKHHFYTSSKYQPLCIFPLQQTQYFFGYSIYGYIIRSFTKENGRKIQILYSMVLSIMRTLLPIVYRYIQRQNFEFKPMEIVQITSMSINNFFGYFFSFVFLFFYIRDMRLKDYTLTQCKLMLQVKKLHLNEKKILPTIDIINPYSLKGWSILRRICLDYGKQYILRIQAYLTIYFLQIFITSIILMLWILKVYKLDDIYPVICLFELIVTFSILMSILYLGSMLNECFDQFKLTLGDHKVLFLDIMRMKDVYFQDQNFTPTNFVLKKSLLKIKNALNLKNQEVNDENINDYLNKLLSSISDCENELEQDQRSQPFTLYGIKMTLALFQQLCIGILTLAAGFIQLYLFINKKISLN</sequence>
<keyword evidence="4" id="KW-1185">Reference proteome</keyword>
<keyword evidence="1" id="KW-0175">Coiled coil</keyword>
<name>Q22C19_TETTS</name>
<dbReference type="EMBL" id="GG662470">
    <property type="protein sequence ID" value="EAR82843.2"/>
    <property type="molecule type" value="Genomic_DNA"/>
</dbReference>
<dbReference type="HOGENOM" id="CLU_021832_0_0_1"/>
<keyword evidence="2" id="KW-1133">Transmembrane helix</keyword>
<dbReference type="AlphaFoldDB" id="Q22C19"/>